<reference evidence="11 12" key="1">
    <citation type="journal article" date="2016" name="Genome Biol. Evol.">
        <title>Gene Family Evolution Reflects Adaptation to Soil Environmental Stressors in the Genome of the Collembolan Orchesella cincta.</title>
        <authorList>
            <person name="Faddeeva-Vakhrusheva A."/>
            <person name="Derks M.F."/>
            <person name="Anvar S.Y."/>
            <person name="Agamennone V."/>
            <person name="Suring W."/>
            <person name="Smit S."/>
            <person name="van Straalen N.M."/>
            <person name="Roelofs D."/>
        </authorList>
    </citation>
    <scope>NUCLEOTIDE SEQUENCE [LARGE SCALE GENOMIC DNA]</scope>
    <source>
        <tissue evidence="11">Mixed pool</tissue>
    </source>
</reference>
<evidence type="ECO:0000256" key="1">
    <source>
        <dbReference type="ARBA" id="ARBA00001971"/>
    </source>
</evidence>
<evidence type="ECO:0000256" key="6">
    <source>
        <dbReference type="ARBA" id="ARBA00023004"/>
    </source>
</evidence>
<comment type="caution">
    <text evidence="11">The sequence shown here is derived from an EMBL/GenBank/DDBJ whole genome shotgun (WGS) entry which is preliminary data.</text>
</comment>
<feature type="transmembrane region" description="Helical" evidence="10">
    <location>
        <begin position="16"/>
        <end position="34"/>
    </location>
</feature>
<accession>A0A1D2M8A9</accession>
<keyword evidence="7 9" id="KW-0503">Monooxygenase</keyword>
<comment type="cofactor">
    <cofactor evidence="1 8">
        <name>heme</name>
        <dbReference type="ChEBI" id="CHEBI:30413"/>
    </cofactor>
</comment>
<dbReference type="InterPro" id="IPR036396">
    <property type="entry name" value="Cyt_P450_sf"/>
</dbReference>
<keyword evidence="3 8" id="KW-0349">Heme</keyword>
<keyword evidence="4 8" id="KW-0479">Metal-binding</keyword>
<dbReference type="GO" id="GO:0005506">
    <property type="term" value="F:iron ion binding"/>
    <property type="evidence" value="ECO:0007669"/>
    <property type="project" value="InterPro"/>
</dbReference>
<evidence type="ECO:0000313" key="11">
    <source>
        <dbReference type="EMBL" id="ODM89223.1"/>
    </source>
</evidence>
<evidence type="ECO:0000256" key="5">
    <source>
        <dbReference type="ARBA" id="ARBA00023002"/>
    </source>
</evidence>
<dbReference type="AlphaFoldDB" id="A0A1D2M8A9"/>
<dbReference type="GO" id="GO:0020037">
    <property type="term" value="F:heme binding"/>
    <property type="evidence" value="ECO:0007669"/>
    <property type="project" value="InterPro"/>
</dbReference>
<evidence type="ECO:0000313" key="12">
    <source>
        <dbReference type="Proteomes" id="UP000094527"/>
    </source>
</evidence>
<dbReference type="InterPro" id="IPR050196">
    <property type="entry name" value="Cytochrome_P450_Monoox"/>
</dbReference>
<gene>
    <name evidence="11" type="ORF">Ocin01_17459</name>
</gene>
<evidence type="ECO:0000256" key="3">
    <source>
        <dbReference type="ARBA" id="ARBA00022617"/>
    </source>
</evidence>
<dbReference type="InterPro" id="IPR017972">
    <property type="entry name" value="Cyt_P450_CS"/>
</dbReference>
<keyword evidence="5 9" id="KW-0560">Oxidoreductase</keyword>
<proteinExistence type="inferred from homology"/>
<organism evidence="11 12">
    <name type="scientific">Orchesella cincta</name>
    <name type="common">Springtail</name>
    <name type="synonym">Podura cincta</name>
    <dbReference type="NCBI Taxonomy" id="48709"/>
    <lineage>
        <taxon>Eukaryota</taxon>
        <taxon>Metazoa</taxon>
        <taxon>Ecdysozoa</taxon>
        <taxon>Arthropoda</taxon>
        <taxon>Hexapoda</taxon>
        <taxon>Collembola</taxon>
        <taxon>Entomobryomorpha</taxon>
        <taxon>Entomobryoidea</taxon>
        <taxon>Orchesellidae</taxon>
        <taxon>Orchesellinae</taxon>
        <taxon>Orchesella</taxon>
    </lineage>
</organism>
<dbReference type="Gene3D" id="1.10.630.10">
    <property type="entry name" value="Cytochrome P450"/>
    <property type="match status" value="1"/>
</dbReference>
<evidence type="ECO:0000256" key="7">
    <source>
        <dbReference type="ARBA" id="ARBA00023033"/>
    </source>
</evidence>
<protein>
    <submittedName>
        <fullName evidence="11">Putative cytochrome P450 4aa1</fullName>
    </submittedName>
</protein>
<dbReference type="PROSITE" id="PS00086">
    <property type="entry name" value="CYTOCHROME_P450"/>
    <property type="match status" value="1"/>
</dbReference>
<dbReference type="PRINTS" id="PR00385">
    <property type="entry name" value="P450"/>
</dbReference>
<keyword evidence="10" id="KW-0812">Transmembrane</keyword>
<dbReference type="InterPro" id="IPR002401">
    <property type="entry name" value="Cyt_P450_E_grp-I"/>
</dbReference>
<dbReference type="PANTHER" id="PTHR24291:SF50">
    <property type="entry name" value="BIFUNCTIONAL ALBAFLAVENONE MONOOXYGENASE_TERPENE SYNTHASE"/>
    <property type="match status" value="1"/>
</dbReference>
<evidence type="ECO:0000256" key="2">
    <source>
        <dbReference type="ARBA" id="ARBA00010617"/>
    </source>
</evidence>
<dbReference type="Pfam" id="PF00067">
    <property type="entry name" value="p450"/>
    <property type="match status" value="1"/>
</dbReference>
<dbReference type="EMBL" id="LJIJ01002797">
    <property type="protein sequence ID" value="ODM89223.1"/>
    <property type="molecule type" value="Genomic_DNA"/>
</dbReference>
<dbReference type="Proteomes" id="UP000094527">
    <property type="component" value="Unassembled WGS sequence"/>
</dbReference>
<keyword evidence="6 8" id="KW-0408">Iron</keyword>
<dbReference type="PANTHER" id="PTHR24291">
    <property type="entry name" value="CYTOCHROME P450 FAMILY 4"/>
    <property type="match status" value="1"/>
</dbReference>
<sequence length="530" mass="60098">MNSLVGLCNNGELQRVLIGIALFMLGFAGTRAYWKGRSGSLRKTKRLHGPGGSLLGPLMNVLALRNTKTTLNVLENWCRIYGPVFKLRFGPMSFIMLNSPQYFQKLLGSTDVNHHHKGFIYEPIRPALNDGLIISTGEKWKRRRKLISKHMFNHKTFVSYISIFNDEANQIVKALQETGSGTEVNVSAFLIDATLNAITKASIGKPLADCESLVGDNIGIAELVSRFKEIVAKRVMKPWLLYDPVWRLHPLSKVESFLSKISWRQMSYAISSNNSLHEGKKTSLREYLVEEGVPIEGILEETATLLSAGYETTETSLQFLLFLLALNPYHQGKCREEVDSVFSDNFDDDLEYCDLSKLKHLEMCVFETLRLFPVVFLIMRKLKAPLRLCKSFMVKIKIEGFGFLGTEEDLEIAAGTEVAMFIPGIHKNPNIFPNPNEFIPERFSQENCRHRSPYAFVPFSAGPRKCIGYRFAIMELMCLTAKLLRHFVISTTDKYEEIVVLPHLTLTLDKPINFSFEIRDFVSMQKGVGC</sequence>
<name>A0A1D2M8A9_ORCCI</name>
<dbReference type="STRING" id="48709.A0A1D2M8A9"/>
<dbReference type="PRINTS" id="PR00463">
    <property type="entry name" value="EP450I"/>
</dbReference>
<evidence type="ECO:0000256" key="8">
    <source>
        <dbReference type="PIRSR" id="PIRSR602401-1"/>
    </source>
</evidence>
<keyword evidence="10" id="KW-1133">Transmembrane helix</keyword>
<keyword evidence="10" id="KW-0472">Membrane</keyword>
<evidence type="ECO:0000256" key="4">
    <source>
        <dbReference type="ARBA" id="ARBA00022723"/>
    </source>
</evidence>
<dbReference type="SUPFAM" id="SSF48264">
    <property type="entry name" value="Cytochrome P450"/>
    <property type="match status" value="1"/>
</dbReference>
<feature type="binding site" description="axial binding residue" evidence="8">
    <location>
        <position position="466"/>
    </location>
    <ligand>
        <name>heme</name>
        <dbReference type="ChEBI" id="CHEBI:30413"/>
    </ligand>
    <ligandPart>
        <name>Fe</name>
        <dbReference type="ChEBI" id="CHEBI:18248"/>
    </ligandPart>
</feature>
<evidence type="ECO:0000256" key="9">
    <source>
        <dbReference type="RuleBase" id="RU000461"/>
    </source>
</evidence>
<dbReference type="GO" id="GO:0004497">
    <property type="term" value="F:monooxygenase activity"/>
    <property type="evidence" value="ECO:0007669"/>
    <property type="project" value="UniProtKB-KW"/>
</dbReference>
<dbReference type="InterPro" id="IPR001128">
    <property type="entry name" value="Cyt_P450"/>
</dbReference>
<comment type="similarity">
    <text evidence="2 9">Belongs to the cytochrome P450 family.</text>
</comment>
<dbReference type="OMA" id="IMELMCL"/>
<dbReference type="GO" id="GO:0016705">
    <property type="term" value="F:oxidoreductase activity, acting on paired donors, with incorporation or reduction of molecular oxygen"/>
    <property type="evidence" value="ECO:0007669"/>
    <property type="project" value="InterPro"/>
</dbReference>
<keyword evidence="12" id="KW-1185">Reference proteome</keyword>
<evidence type="ECO:0000256" key="10">
    <source>
        <dbReference type="SAM" id="Phobius"/>
    </source>
</evidence>
<dbReference type="OrthoDB" id="1470350at2759"/>